<dbReference type="InterPro" id="IPR036196">
    <property type="entry name" value="Ptyr_pPase_sf"/>
</dbReference>
<evidence type="ECO:0000256" key="4">
    <source>
        <dbReference type="ARBA" id="ARBA00022912"/>
    </source>
</evidence>
<comment type="similarity">
    <text evidence="1">Belongs to the low molecular weight phosphotyrosine protein phosphatase family.</text>
</comment>
<dbReference type="SMART" id="SM00226">
    <property type="entry name" value="LMWPc"/>
    <property type="match status" value="1"/>
</dbReference>
<evidence type="ECO:0000259" key="7">
    <source>
        <dbReference type="SMART" id="SM00226"/>
    </source>
</evidence>
<evidence type="ECO:0000256" key="5">
    <source>
        <dbReference type="ARBA" id="ARBA00051722"/>
    </source>
</evidence>
<dbReference type="AlphaFoldDB" id="A0A132P598"/>
<feature type="active site" description="Proton donor" evidence="6">
    <location>
        <position position="125"/>
    </location>
</feature>
<dbReference type="Proteomes" id="UP000070452">
    <property type="component" value="Unassembled WGS sequence"/>
</dbReference>
<accession>A0A132P598</accession>
<evidence type="ECO:0000256" key="2">
    <source>
        <dbReference type="ARBA" id="ARBA00013064"/>
    </source>
</evidence>
<feature type="domain" description="Phosphotyrosine protein phosphatase I" evidence="7">
    <location>
        <begin position="2"/>
        <end position="149"/>
    </location>
</feature>
<dbReference type="PANTHER" id="PTHR11717">
    <property type="entry name" value="LOW MOLECULAR WEIGHT PROTEIN TYROSINE PHOSPHATASE"/>
    <property type="match status" value="1"/>
</dbReference>
<evidence type="ECO:0000256" key="6">
    <source>
        <dbReference type="PIRSR" id="PIRSR617867-1"/>
    </source>
</evidence>
<gene>
    <name evidence="8" type="ORF">AWT83_02800</name>
</gene>
<evidence type="ECO:0000313" key="9">
    <source>
        <dbReference type="Proteomes" id="UP000070452"/>
    </source>
</evidence>
<feature type="active site" description="Nucleophile" evidence="6">
    <location>
        <position position="8"/>
    </location>
</feature>
<dbReference type="InterPro" id="IPR050438">
    <property type="entry name" value="LMW_PTPase"/>
</dbReference>
<organism evidence="8 9">
    <name type="scientific">Enterococcus faecium</name>
    <name type="common">Streptococcus faecium</name>
    <dbReference type="NCBI Taxonomy" id="1352"/>
    <lineage>
        <taxon>Bacteria</taxon>
        <taxon>Bacillati</taxon>
        <taxon>Bacillota</taxon>
        <taxon>Bacilli</taxon>
        <taxon>Lactobacillales</taxon>
        <taxon>Enterococcaceae</taxon>
        <taxon>Enterococcus</taxon>
    </lineage>
</organism>
<dbReference type="PANTHER" id="PTHR11717:SF7">
    <property type="entry name" value="LOW MOLECULAR WEIGHT PHOSPHOTYROSINE PROTEIN PHOSPHATASE"/>
    <property type="match status" value="1"/>
</dbReference>
<protein>
    <recommendedName>
        <fullName evidence="2">protein-tyrosine-phosphatase</fullName>
        <ecNumber evidence="2">3.1.3.48</ecNumber>
    </recommendedName>
</protein>
<dbReference type="EMBL" id="LRHK01000001">
    <property type="protein sequence ID" value="KWX17489.1"/>
    <property type="molecule type" value="Genomic_DNA"/>
</dbReference>
<dbReference type="Pfam" id="PF01451">
    <property type="entry name" value="LMWPc"/>
    <property type="match status" value="1"/>
</dbReference>
<dbReference type="PRINTS" id="PR00719">
    <property type="entry name" value="LMWPTPASE"/>
</dbReference>
<proteinExistence type="inferred from homology"/>
<reference evidence="8 9" key="1">
    <citation type="submission" date="2016-01" db="EMBL/GenBank/DDBJ databases">
        <title>Molecular Mechanisms for transfer of large genomic segments between Enterococcus faecium strains.</title>
        <authorList>
            <person name="Garcia-Solache M.A."/>
            <person name="Lebreton F."/>
            <person name="Mclaughlin R.E."/>
            <person name="Whiteaker J.D."/>
            <person name="Gilmore M.S."/>
            <person name="Rice L.B."/>
        </authorList>
    </citation>
    <scope>NUCLEOTIDE SEQUENCE [LARGE SCALE GENOMIC DNA]</scope>
    <source>
        <strain evidence="8 9">D344RRF x C68</strain>
    </source>
</reference>
<dbReference type="CDD" id="cd16343">
    <property type="entry name" value="LMWPTP"/>
    <property type="match status" value="1"/>
</dbReference>
<name>A0A132P598_ENTFC</name>
<dbReference type="InterPro" id="IPR017867">
    <property type="entry name" value="Tyr_phospatase_low_mol_wt"/>
</dbReference>
<dbReference type="SUPFAM" id="SSF52788">
    <property type="entry name" value="Phosphotyrosine protein phosphatases I"/>
    <property type="match status" value="1"/>
</dbReference>
<dbReference type="InterPro" id="IPR023485">
    <property type="entry name" value="Ptyr_pPase"/>
</dbReference>
<dbReference type="Gene3D" id="3.40.50.2300">
    <property type="match status" value="1"/>
</dbReference>
<comment type="catalytic activity">
    <reaction evidence="5">
        <text>O-phospho-L-tyrosyl-[protein] + H2O = L-tyrosyl-[protein] + phosphate</text>
        <dbReference type="Rhea" id="RHEA:10684"/>
        <dbReference type="Rhea" id="RHEA-COMP:10136"/>
        <dbReference type="Rhea" id="RHEA-COMP:20101"/>
        <dbReference type="ChEBI" id="CHEBI:15377"/>
        <dbReference type="ChEBI" id="CHEBI:43474"/>
        <dbReference type="ChEBI" id="CHEBI:46858"/>
        <dbReference type="ChEBI" id="CHEBI:61978"/>
        <dbReference type="EC" id="3.1.3.48"/>
    </reaction>
</comment>
<dbReference type="EC" id="3.1.3.48" evidence="2"/>
<sequence>MTKILFVCLGNICRSPMAEGLLRKRIALEGREAEFFVDSAATSTYEVGKTPHPGTKKILNQEKVDMTNMVARQITPHDFETFDWIIGMDQENVEELKRRAPRSAQGKIHLFLSSIPGKEKENVLDPYYTNNFDETYHLITEGLNHWWNIWIDENKITNNL</sequence>
<dbReference type="RefSeq" id="WP_002297919.1">
    <property type="nucleotide sequence ID" value="NZ_CP072894.1"/>
</dbReference>
<comment type="caution">
    <text evidence="8">The sequence shown here is derived from an EMBL/GenBank/DDBJ whole genome shotgun (WGS) entry which is preliminary data.</text>
</comment>
<evidence type="ECO:0000256" key="3">
    <source>
        <dbReference type="ARBA" id="ARBA00022801"/>
    </source>
</evidence>
<evidence type="ECO:0000313" key="8">
    <source>
        <dbReference type="EMBL" id="KWX17489.1"/>
    </source>
</evidence>
<dbReference type="GO" id="GO:0004725">
    <property type="term" value="F:protein tyrosine phosphatase activity"/>
    <property type="evidence" value="ECO:0007669"/>
    <property type="project" value="UniProtKB-EC"/>
</dbReference>
<keyword evidence="4" id="KW-0904">Protein phosphatase</keyword>
<keyword evidence="3" id="KW-0378">Hydrolase</keyword>
<evidence type="ECO:0000256" key="1">
    <source>
        <dbReference type="ARBA" id="ARBA00011063"/>
    </source>
</evidence>
<feature type="active site" evidence="6">
    <location>
        <position position="14"/>
    </location>
</feature>